<gene>
    <name evidence="3" type="ORF">RLDS_10740</name>
</gene>
<sequence>MIEPTRLSHLLADRELSQSELARRVGVSQATIYRLVSGLGYGSKHIHKIARELQTTPAYLSGETDDPQGDAPALPMLDADERDLIDSFKNLTSADRRALLQIARTMAGGPVPSQTVHAPARGYRGEKTK</sequence>
<evidence type="ECO:0000259" key="2">
    <source>
        <dbReference type="PROSITE" id="PS50943"/>
    </source>
</evidence>
<dbReference type="GO" id="GO:0003677">
    <property type="term" value="F:DNA binding"/>
    <property type="evidence" value="ECO:0007669"/>
    <property type="project" value="InterPro"/>
</dbReference>
<evidence type="ECO:0000313" key="4">
    <source>
        <dbReference type="Proteomes" id="UP000015531"/>
    </source>
</evidence>
<protein>
    <submittedName>
        <fullName evidence="3">XRE family transcriptional regulator</fullName>
    </submittedName>
</protein>
<dbReference type="Gene3D" id="1.10.260.40">
    <property type="entry name" value="lambda repressor-like DNA-binding domains"/>
    <property type="match status" value="1"/>
</dbReference>
<keyword evidence="4" id="KW-1185">Reference proteome</keyword>
<dbReference type="SUPFAM" id="SSF47413">
    <property type="entry name" value="lambda repressor-like DNA-binding domains"/>
    <property type="match status" value="1"/>
</dbReference>
<dbReference type="RefSeq" id="WP_021225872.1">
    <property type="nucleotide sequence ID" value="NZ_ATDP01000082.1"/>
</dbReference>
<organism evidence="3 4">
    <name type="scientific">Sphingobium lactosutens DS20</name>
    <dbReference type="NCBI Taxonomy" id="1331060"/>
    <lineage>
        <taxon>Bacteria</taxon>
        <taxon>Pseudomonadati</taxon>
        <taxon>Pseudomonadota</taxon>
        <taxon>Alphaproteobacteria</taxon>
        <taxon>Sphingomonadales</taxon>
        <taxon>Sphingomonadaceae</taxon>
        <taxon>Sphingobium</taxon>
    </lineage>
</organism>
<name>T0J0U0_9SPHN</name>
<dbReference type="AlphaFoldDB" id="T0J0U0"/>
<proteinExistence type="predicted"/>
<evidence type="ECO:0000256" key="1">
    <source>
        <dbReference type="SAM" id="MobiDB-lite"/>
    </source>
</evidence>
<dbReference type="eggNOG" id="COG2932">
    <property type="taxonomic scope" value="Bacteria"/>
</dbReference>
<dbReference type="Pfam" id="PF13443">
    <property type="entry name" value="HTH_26"/>
    <property type="match status" value="1"/>
</dbReference>
<dbReference type="PROSITE" id="PS50943">
    <property type="entry name" value="HTH_CROC1"/>
    <property type="match status" value="1"/>
</dbReference>
<dbReference type="CDD" id="cd00093">
    <property type="entry name" value="HTH_XRE"/>
    <property type="match status" value="1"/>
</dbReference>
<dbReference type="Proteomes" id="UP000015531">
    <property type="component" value="Unassembled WGS sequence"/>
</dbReference>
<dbReference type="EMBL" id="ATDP01000082">
    <property type="protein sequence ID" value="EQB15574.1"/>
    <property type="molecule type" value="Genomic_DNA"/>
</dbReference>
<dbReference type="SMART" id="SM00530">
    <property type="entry name" value="HTH_XRE"/>
    <property type="match status" value="1"/>
</dbReference>
<feature type="domain" description="HTH cro/C1-type" evidence="2">
    <location>
        <begin position="7"/>
        <end position="60"/>
    </location>
</feature>
<reference evidence="3 4" key="1">
    <citation type="journal article" date="2013" name="Genome Announc.">
        <title>Draft Genome Sequence of Sphingobium lactosutens Strain DS20T, Isolated from a Hexachlorocyclohexane Dumpsite.</title>
        <authorList>
            <person name="Kumar R."/>
            <person name="Dwivedi V."/>
            <person name="Negi V."/>
            <person name="Khurana J.P."/>
            <person name="Lal R."/>
        </authorList>
    </citation>
    <scope>NUCLEOTIDE SEQUENCE [LARGE SCALE GENOMIC DNA]</scope>
    <source>
        <strain evidence="3 4">DS20</strain>
    </source>
</reference>
<accession>T0J0U0</accession>
<evidence type="ECO:0000313" key="3">
    <source>
        <dbReference type="EMBL" id="EQB15574.1"/>
    </source>
</evidence>
<comment type="caution">
    <text evidence="3">The sequence shown here is derived from an EMBL/GenBank/DDBJ whole genome shotgun (WGS) entry which is preliminary data.</text>
</comment>
<feature type="region of interest" description="Disordered" evidence="1">
    <location>
        <begin position="109"/>
        <end position="129"/>
    </location>
</feature>
<dbReference type="InterPro" id="IPR010982">
    <property type="entry name" value="Lambda_DNA-bd_dom_sf"/>
</dbReference>
<dbReference type="InterPro" id="IPR001387">
    <property type="entry name" value="Cro/C1-type_HTH"/>
</dbReference>
<dbReference type="OrthoDB" id="6867563at2"/>